<dbReference type="OrthoDB" id="5948003at2759"/>
<sequence length="40" mass="4702">MGLFYPLWRVASRGLVTLFSFLWPWKNNSTSFMHELPSAN</sequence>
<dbReference type="AlphaFoldDB" id="L0R6C0"/>
<proteinExistence type="predicted"/>
<evidence type="ECO:0000313" key="1">
    <source>
        <dbReference type="EMBL" id="CCO13670.1"/>
    </source>
</evidence>
<protein>
    <submittedName>
        <fullName evidence="1">Alternative protein ADAMTS20</fullName>
    </submittedName>
</protein>
<reference evidence="1" key="1">
    <citation type="submission" date="2012-10" db="EMBL/GenBank/DDBJ databases">
        <title>Direct identification of alternative open reading frame translation products in human.</title>
        <authorList>
            <person name="Vanderperre B."/>
            <person name="Lucier J.-F."/>
            <person name="Motard J."/>
            <person name="Tremblay G."/>
            <person name="Vanderperre S."/>
            <person name="Wisztorski M."/>
            <person name="Salzet M."/>
            <person name="Boisvert F.-M."/>
            <person name="Roucou X."/>
        </authorList>
    </citation>
    <scope>NUCLEOTIDE SEQUENCE</scope>
</reference>
<dbReference type="EMBL" id="HF547959">
    <property type="protein sequence ID" value="CCO13670.1"/>
    <property type="molecule type" value="Genomic_DNA"/>
</dbReference>
<accession>L0R6C0</accession>
<gene>
    <name evidence="1" type="primary">ADAMTS20</name>
</gene>
<organism evidence="1">
    <name type="scientific">Homo sapiens</name>
    <name type="common">Human</name>
    <dbReference type="NCBI Taxonomy" id="9606"/>
    <lineage>
        <taxon>Eukaryota</taxon>
        <taxon>Metazoa</taxon>
        <taxon>Chordata</taxon>
        <taxon>Craniata</taxon>
        <taxon>Vertebrata</taxon>
        <taxon>Euteleostomi</taxon>
        <taxon>Mammalia</taxon>
        <taxon>Eutheria</taxon>
        <taxon>Euarchontoglires</taxon>
        <taxon>Primates</taxon>
        <taxon>Haplorrhini</taxon>
        <taxon>Catarrhini</taxon>
        <taxon>Hominidae</taxon>
        <taxon>Homo</taxon>
    </lineage>
</organism>
<name>L0R6C0_HUMAN</name>
<dbReference type="ChiTaRS" id="ADAMTS20">
    <property type="organism name" value="human"/>
</dbReference>